<comment type="caution">
    <text evidence="19">The sequence shown here is derived from an EMBL/GenBank/DDBJ whole genome shotgun (WGS) entry which is preliminary data.</text>
</comment>
<evidence type="ECO:0000256" key="10">
    <source>
        <dbReference type="ARBA" id="ARBA00024212"/>
    </source>
</evidence>
<evidence type="ECO:0000256" key="14">
    <source>
        <dbReference type="ARBA" id="ARBA00045773"/>
    </source>
</evidence>
<evidence type="ECO:0000256" key="11">
    <source>
        <dbReference type="ARBA" id="ARBA00024242"/>
    </source>
</evidence>
<keyword evidence="5" id="KW-0677">Repeat</keyword>
<feature type="compositionally biased region" description="Basic and acidic residues" evidence="17">
    <location>
        <begin position="1"/>
        <end position="14"/>
    </location>
</feature>
<organism evidence="19 20">
    <name type="scientific">Aldrovandia affinis</name>
    <dbReference type="NCBI Taxonomy" id="143900"/>
    <lineage>
        <taxon>Eukaryota</taxon>
        <taxon>Metazoa</taxon>
        <taxon>Chordata</taxon>
        <taxon>Craniata</taxon>
        <taxon>Vertebrata</taxon>
        <taxon>Euteleostomi</taxon>
        <taxon>Actinopterygii</taxon>
        <taxon>Neopterygii</taxon>
        <taxon>Teleostei</taxon>
        <taxon>Notacanthiformes</taxon>
        <taxon>Halosauridae</taxon>
        <taxon>Aldrovandia</taxon>
    </lineage>
</organism>
<dbReference type="PANTHER" id="PTHR45671">
    <property type="entry name" value="SOLUTE CARRIER FAMILY 25 (MITOCHONDRIAL CARRIER PHOSPHATE CARRIER), MEMBER 3, LIKE-RELATED-RELATED"/>
    <property type="match status" value="1"/>
</dbReference>
<comment type="similarity">
    <text evidence="2">Belongs to the mitochondrial carrier (TC 2.A.29) family.</text>
</comment>
<comment type="function">
    <text evidence="14">Inorganic ion transporter that transports phosphate or copper ions across the mitochondrial inner membrane into the matrix compartment. Mediates proton-coupled symport of phosphate ions necessary for mitochondrial oxidative phosphorylation of ADP to ATP. Transports copper ions probably in the form of anionic copper(I) complexes to maintain mitochondrial matrix copper pool and to supply copper for cytochrome C oxidase complex assembly. May also play a role in regulation of the mitochondrial permeability transition pore (mPTP).</text>
</comment>
<feature type="repeat" description="Solcar" evidence="16">
    <location>
        <begin position="205"/>
        <end position="239"/>
    </location>
</feature>
<proteinExistence type="inferred from homology"/>
<evidence type="ECO:0000313" key="19">
    <source>
        <dbReference type="EMBL" id="KAJ8392323.1"/>
    </source>
</evidence>
<dbReference type="SUPFAM" id="SSF103506">
    <property type="entry name" value="Mitochondrial carrier"/>
    <property type="match status" value="1"/>
</dbReference>
<evidence type="ECO:0000256" key="4">
    <source>
        <dbReference type="ARBA" id="ARBA00022692"/>
    </source>
</evidence>
<name>A0AAD7WD39_9TELE</name>
<dbReference type="GO" id="GO:1990547">
    <property type="term" value="P:mitochondrial phosphate ion transmembrane transport"/>
    <property type="evidence" value="ECO:0007669"/>
    <property type="project" value="InterPro"/>
</dbReference>
<evidence type="ECO:0000256" key="16">
    <source>
        <dbReference type="PROSITE-ProRule" id="PRU00282"/>
    </source>
</evidence>
<accession>A0AAD7WD39</accession>
<comment type="catalytic activity">
    <reaction evidence="15">
        <text>phosphate(in) + H(+)(in) = phosphate(out) + H(+)(out)</text>
        <dbReference type="Rhea" id="RHEA:29939"/>
        <dbReference type="ChEBI" id="CHEBI:15378"/>
        <dbReference type="ChEBI" id="CHEBI:43474"/>
    </reaction>
    <physiologicalReaction direction="right-to-left" evidence="15">
        <dbReference type="Rhea" id="RHEA:29941"/>
    </physiologicalReaction>
</comment>
<evidence type="ECO:0000256" key="15">
    <source>
        <dbReference type="ARBA" id="ARBA00049011"/>
    </source>
</evidence>
<dbReference type="GO" id="GO:0005315">
    <property type="term" value="F:phosphate transmembrane transporter activity"/>
    <property type="evidence" value="ECO:0007669"/>
    <property type="project" value="InterPro"/>
</dbReference>
<evidence type="ECO:0000256" key="5">
    <source>
        <dbReference type="ARBA" id="ARBA00022737"/>
    </source>
</evidence>
<evidence type="ECO:0000256" key="18">
    <source>
        <dbReference type="SAM" id="Phobius"/>
    </source>
</evidence>
<dbReference type="PANTHER" id="PTHR45671:SF10">
    <property type="entry name" value="SOLUTE CARRIER FAMILY 25 MEMBER 3"/>
    <property type="match status" value="1"/>
</dbReference>
<reference evidence="19" key="1">
    <citation type="journal article" date="2023" name="Science">
        <title>Genome structures resolve the early diversification of teleost fishes.</title>
        <authorList>
            <person name="Parey E."/>
            <person name="Louis A."/>
            <person name="Montfort J."/>
            <person name="Bouchez O."/>
            <person name="Roques C."/>
            <person name="Iampietro C."/>
            <person name="Lluch J."/>
            <person name="Castinel A."/>
            <person name="Donnadieu C."/>
            <person name="Desvignes T."/>
            <person name="Floi Bucao C."/>
            <person name="Jouanno E."/>
            <person name="Wen M."/>
            <person name="Mejri S."/>
            <person name="Dirks R."/>
            <person name="Jansen H."/>
            <person name="Henkel C."/>
            <person name="Chen W.J."/>
            <person name="Zahm M."/>
            <person name="Cabau C."/>
            <person name="Klopp C."/>
            <person name="Thompson A.W."/>
            <person name="Robinson-Rechavi M."/>
            <person name="Braasch I."/>
            <person name="Lecointre G."/>
            <person name="Bobe J."/>
            <person name="Postlethwait J.H."/>
            <person name="Berthelot C."/>
            <person name="Roest Crollius H."/>
            <person name="Guiguen Y."/>
        </authorList>
    </citation>
    <scope>NUCLEOTIDE SEQUENCE</scope>
    <source>
        <strain evidence="19">NC1722</strain>
    </source>
</reference>
<keyword evidence="9 16" id="KW-0472">Membrane</keyword>
<evidence type="ECO:0000256" key="17">
    <source>
        <dbReference type="SAM" id="MobiDB-lite"/>
    </source>
</evidence>
<dbReference type="InterPro" id="IPR023395">
    <property type="entry name" value="MCP_dom_sf"/>
</dbReference>
<keyword evidence="7 18" id="KW-1133">Transmembrane helix</keyword>
<evidence type="ECO:0000256" key="1">
    <source>
        <dbReference type="ARBA" id="ARBA00004448"/>
    </source>
</evidence>
<keyword evidence="3" id="KW-0813">Transport</keyword>
<dbReference type="EMBL" id="JAINUG010000147">
    <property type="protein sequence ID" value="KAJ8392323.1"/>
    <property type="molecule type" value="Genomic_DNA"/>
</dbReference>
<protein>
    <recommendedName>
        <fullName evidence="11">Solute carrier family 25 member 3</fullName>
    </recommendedName>
    <alternativeName>
        <fullName evidence="13">Phosphate carrier protein, mitochondrial</fullName>
    </alternativeName>
    <alternativeName>
        <fullName evidence="12">Phosphate transport protein</fullName>
    </alternativeName>
</protein>
<evidence type="ECO:0000256" key="8">
    <source>
        <dbReference type="ARBA" id="ARBA00023128"/>
    </source>
</evidence>
<evidence type="ECO:0000256" key="2">
    <source>
        <dbReference type="ARBA" id="ARBA00006375"/>
    </source>
</evidence>
<dbReference type="Proteomes" id="UP001221898">
    <property type="component" value="Unassembled WGS sequence"/>
</dbReference>
<dbReference type="PROSITE" id="PS50920">
    <property type="entry name" value="SOLCAR"/>
    <property type="match status" value="1"/>
</dbReference>
<dbReference type="AlphaFoldDB" id="A0AAD7WD39"/>
<dbReference type="GO" id="GO:0005743">
    <property type="term" value="C:mitochondrial inner membrane"/>
    <property type="evidence" value="ECO:0007669"/>
    <property type="project" value="UniProtKB-SubCell"/>
</dbReference>
<evidence type="ECO:0000313" key="20">
    <source>
        <dbReference type="Proteomes" id="UP001221898"/>
    </source>
</evidence>
<dbReference type="InterPro" id="IPR044677">
    <property type="entry name" value="SLC25A3/Pic2/Mir1-like"/>
</dbReference>
<keyword evidence="8" id="KW-0496">Mitochondrion</keyword>
<feature type="region of interest" description="Disordered" evidence="17">
    <location>
        <begin position="1"/>
        <end position="22"/>
    </location>
</feature>
<feature type="transmembrane region" description="Helical" evidence="18">
    <location>
        <begin position="60"/>
        <end position="80"/>
    </location>
</feature>
<keyword evidence="6" id="KW-0999">Mitochondrion inner membrane</keyword>
<gene>
    <name evidence="19" type="ORF">AAFF_G00076870</name>
</gene>
<evidence type="ECO:0000256" key="6">
    <source>
        <dbReference type="ARBA" id="ARBA00022792"/>
    </source>
</evidence>
<evidence type="ECO:0000256" key="12">
    <source>
        <dbReference type="ARBA" id="ARBA00031327"/>
    </source>
</evidence>
<keyword evidence="4 16" id="KW-0812">Transmembrane</keyword>
<evidence type="ECO:0000256" key="3">
    <source>
        <dbReference type="ARBA" id="ARBA00022448"/>
    </source>
</evidence>
<keyword evidence="20" id="KW-1185">Reference proteome</keyword>
<sequence>MDESRLARRSERIETSSSFSETRTVLRASAAPLLSSSSSSSSSSLATAPSGGQVRTRRSLPVWVQLLLLSAVAGFLFFVYQAMETNKLNPFGSSESSAPIAAGDSAGQCWSLIQDRLNREYPFPSFSRSLKSAAMIWDSVALLSGKMYPTTLTQLARTNPFSAPLFTLQQVEEPKQSPKINGPSNRRLAAAAVAEGDSCEFGSRKYLVLCGFGGILSCGTTHTAVVPLDLVKCRMQTRM</sequence>
<evidence type="ECO:0000256" key="13">
    <source>
        <dbReference type="ARBA" id="ARBA00035382"/>
    </source>
</evidence>
<dbReference type="InterPro" id="IPR018108">
    <property type="entry name" value="MCP_transmembrane"/>
</dbReference>
<comment type="subcellular location">
    <subcellularLocation>
        <location evidence="1">Mitochondrion inner membrane</location>
        <topology evidence="1">Multi-pass membrane protein</topology>
    </subcellularLocation>
</comment>
<evidence type="ECO:0000256" key="9">
    <source>
        <dbReference type="ARBA" id="ARBA00023136"/>
    </source>
</evidence>
<evidence type="ECO:0000256" key="7">
    <source>
        <dbReference type="ARBA" id="ARBA00022989"/>
    </source>
</evidence>
<comment type="subunit">
    <text evidence="10">Interacts with PPIF; the interaction is impaired by CsA.</text>
</comment>